<evidence type="ECO:0000256" key="7">
    <source>
        <dbReference type="RuleBase" id="RU000382"/>
    </source>
</evidence>
<dbReference type="Gene3D" id="3.40.640.10">
    <property type="entry name" value="Type I PLP-dependent aspartate aminotransferase-like (Major domain)"/>
    <property type="match status" value="1"/>
</dbReference>
<dbReference type="InterPro" id="IPR002129">
    <property type="entry name" value="PyrdxlP-dep_de-COase"/>
</dbReference>
<evidence type="ECO:0000256" key="4">
    <source>
        <dbReference type="ARBA" id="ARBA00022898"/>
    </source>
</evidence>
<evidence type="ECO:0000256" key="6">
    <source>
        <dbReference type="PIRSR" id="PIRSR602129-50"/>
    </source>
</evidence>
<dbReference type="AlphaFoldDB" id="A0A803MR18"/>
<evidence type="ECO:0000256" key="2">
    <source>
        <dbReference type="ARBA" id="ARBA00009533"/>
    </source>
</evidence>
<dbReference type="Proteomes" id="UP000596660">
    <property type="component" value="Unplaced"/>
</dbReference>
<dbReference type="PANTHER" id="PTHR11999">
    <property type="entry name" value="GROUP II PYRIDOXAL-5-PHOSPHATE DECARBOXYLASE"/>
    <property type="match status" value="1"/>
</dbReference>
<dbReference type="GO" id="GO:0019752">
    <property type="term" value="P:carboxylic acid metabolic process"/>
    <property type="evidence" value="ECO:0007669"/>
    <property type="project" value="InterPro"/>
</dbReference>
<dbReference type="InterPro" id="IPR021115">
    <property type="entry name" value="Pyridoxal-P_BS"/>
</dbReference>
<dbReference type="InterPro" id="IPR015424">
    <property type="entry name" value="PyrdxlP-dep_Trfase"/>
</dbReference>
<comment type="cofactor">
    <cofactor evidence="1 6 7">
        <name>pyridoxal 5'-phosphate</name>
        <dbReference type="ChEBI" id="CHEBI:597326"/>
    </cofactor>
</comment>
<dbReference type="PANTHER" id="PTHR11999:SF169">
    <property type="entry name" value="TYROSINE DECARBOXYLASE 1-LIKE"/>
    <property type="match status" value="1"/>
</dbReference>
<dbReference type="SUPFAM" id="SSF53383">
    <property type="entry name" value="PLP-dependent transferases"/>
    <property type="match status" value="1"/>
</dbReference>
<protein>
    <recommendedName>
        <fullName evidence="10">Tyrosine decarboxylase</fullName>
    </recommendedName>
</protein>
<proteinExistence type="inferred from homology"/>
<keyword evidence="3" id="KW-0210">Decarboxylase</keyword>
<sequence>MNLNPLNTETLQNDASQAINYLSHYYENVHKYPVRSEVEPVGFNWIASPAATELEAIVLDWMGKLLNLPQQFLFSSGGGGVMHGSTCEAVVCTLAAARDRALDTHGEEKITKLVVYASDQTHFTFQKSAKLVGISPRNFRVLPTYSSRDFGLSPTKLTETIEADISQGLVPLYVCASVGATGSGAVDPIDGLGRIAKEFGAWLHVDAAFAGSACICPEYRHYLNGVEFADSISMNPHKWLLTNMDCTCLWLRNPKLLVDSLSTNSEILRNKASDLNEVIDYKDWQIALSRRFRALKL</sequence>
<reference evidence="8" key="2">
    <citation type="submission" date="2021-03" db="UniProtKB">
        <authorList>
            <consortium name="EnsemblPlants"/>
        </authorList>
    </citation>
    <scope>IDENTIFICATION</scope>
</reference>
<feature type="modified residue" description="N6-(pyridoxal phosphate)lysine" evidence="6">
    <location>
        <position position="238"/>
    </location>
</feature>
<dbReference type="InterPro" id="IPR010977">
    <property type="entry name" value="Aromatic_deC"/>
</dbReference>
<dbReference type="InterPro" id="IPR015421">
    <property type="entry name" value="PyrdxlP-dep_Trfase_major"/>
</dbReference>
<reference evidence="8" key="1">
    <citation type="journal article" date="2017" name="Nature">
        <title>The genome of Chenopodium quinoa.</title>
        <authorList>
            <person name="Jarvis D.E."/>
            <person name="Ho Y.S."/>
            <person name="Lightfoot D.J."/>
            <person name="Schmoeckel S.M."/>
            <person name="Li B."/>
            <person name="Borm T.J.A."/>
            <person name="Ohyanagi H."/>
            <person name="Mineta K."/>
            <person name="Michell C.T."/>
            <person name="Saber N."/>
            <person name="Kharbatia N.M."/>
            <person name="Rupper R.R."/>
            <person name="Sharp A.R."/>
            <person name="Dally N."/>
            <person name="Boughton B.A."/>
            <person name="Woo Y.H."/>
            <person name="Gao G."/>
            <person name="Schijlen E.G.W.M."/>
            <person name="Guo X."/>
            <person name="Momin A.A."/>
            <person name="Negrao S."/>
            <person name="Al-Babili S."/>
            <person name="Gehring C."/>
            <person name="Roessner U."/>
            <person name="Jung C."/>
            <person name="Murphy K."/>
            <person name="Arold S.T."/>
            <person name="Gojobori T."/>
            <person name="van der Linden C.G."/>
            <person name="van Loo E.N."/>
            <person name="Jellen E.N."/>
            <person name="Maughan P.J."/>
            <person name="Tester M."/>
        </authorList>
    </citation>
    <scope>NUCLEOTIDE SEQUENCE [LARGE SCALE GENOMIC DNA]</scope>
    <source>
        <strain evidence="8">cv. PI 614886</strain>
    </source>
</reference>
<evidence type="ECO:0000256" key="3">
    <source>
        <dbReference type="ARBA" id="ARBA00022793"/>
    </source>
</evidence>
<keyword evidence="5 7" id="KW-0456">Lyase</keyword>
<dbReference type="GO" id="GO:0016831">
    <property type="term" value="F:carboxy-lyase activity"/>
    <property type="evidence" value="ECO:0007669"/>
    <property type="project" value="InterPro"/>
</dbReference>
<evidence type="ECO:0000313" key="9">
    <source>
        <dbReference type="Proteomes" id="UP000596660"/>
    </source>
</evidence>
<dbReference type="Gramene" id="AUR62033719-RA">
    <property type="protein sequence ID" value="AUR62033719-RA:cds"/>
    <property type="gene ID" value="AUR62033719"/>
</dbReference>
<dbReference type="GO" id="GO:0005737">
    <property type="term" value="C:cytoplasm"/>
    <property type="evidence" value="ECO:0007669"/>
    <property type="project" value="TreeGrafter"/>
</dbReference>
<comment type="similarity">
    <text evidence="2 7">Belongs to the group II decarboxylase family.</text>
</comment>
<evidence type="ECO:0000256" key="1">
    <source>
        <dbReference type="ARBA" id="ARBA00001933"/>
    </source>
</evidence>
<evidence type="ECO:0000313" key="8">
    <source>
        <dbReference type="EnsemblPlants" id="AUR62033719-RA:cds"/>
    </source>
</evidence>
<evidence type="ECO:0000256" key="5">
    <source>
        <dbReference type="ARBA" id="ARBA00023239"/>
    </source>
</evidence>
<dbReference type="OMA" id="YASDETH"/>
<dbReference type="EnsemblPlants" id="AUR62033719-RA">
    <property type="protein sequence ID" value="AUR62033719-RA:cds"/>
    <property type="gene ID" value="AUR62033719"/>
</dbReference>
<dbReference type="Pfam" id="PF00282">
    <property type="entry name" value="Pyridoxal_deC"/>
    <property type="match status" value="1"/>
</dbReference>
<keyword evidence="4 6" id="KW-0663">Pyridoxal phosphate</keyword>
<dbReference type="PROSITE" id="PS00392">
    <property type="entry name" value="DDC_GAD_HDC_YDC"/>
    <property type="match status" value="1"/>
</dbReference>
<name>A0A803MR18_CHEQI</name>
<accession>A0A803MR18</accession>
<dbReference type="GO" id="GO:0030170">
    <property type="term" value="F:pyridoxal phosphate binding"/>
    <property type="evidence" value="ECO:0007669"/>
    <property type="project" value="InterPro"/>
</dbReference>
<keyword evidence="9" id="KW-1185">Reference proteome</keyword>
<evidence type="ECO:0008006" key="10">
    <source>
        <dbReference type="Google" id="ProtNLM"/>
    </source>
</evidence>
<organism evidence="8 9">
    <name type="scientific">Chenopodium quinoa</name>
    <name type="common">Quinoa</name>
    <dbReference type="NCBI Taxonomy" id="63459"/>
    <lineage>
        <taxon>Eukaryota</taxon>
        <taxon>Viridiplantae</taxon>
        <taxon>Streptophyta</taxon>
        <taxon>Embryophyta</taxon>
        <taxon>Tracheophyta</taxon>
        <taxon>Spermatophyta</taxon>
        <taxon>Magnoliopsida</taxon>
        <taxon>eudicotyledons</taxon>
        <taxon>Gunneridae</taxon>
        <taxon>Pentapetalae</taxon>
        <taxon>Caryophyllales</taxon>
        <taxon>Chenopodiaceae</taxon>
        <taxon>Chenopodioideae</taxon>
        <taxon>Atripliceae</taxon>
        <taxon>Chenopodium</taxon>
    </lineage>
</organism>